<dbReference type="InterPro" id="IPR045076">
    <property type="entry name" value="MutS"/>
</dbReference>
<reference evidence="6" key="1">
    <citation type="submission" date="2023-07" db="EMBL/GenBank/DDBJ databases">
        <title>Chromosome-level genome assembly of Artemia franciscana.</title>
        <authorList>
            <person name="Jo E."/>
        </authorList>
    </citation>
    <scope>NUCLEOTIDE SEQUENCE</scope>
    <source>
        <tissue evidence="6">Whole body</tissue>
    </source>
</reference>
<dbReference type="GO" id="GO:0140664">
    <property type="term" value="F:ATP-dependent DNA damage sensor activity"/>
    <property type="evidence" value="ECO:0007669"/>
    <property type="project" value="InterPro"/>
</dbReference>
<dbReference type="Pfam" id="PF00488">
    <property type="entry name" value="MutS_V"/>
    <property type="match status" value="1"/>
</dbReference>
<keyword evidence="2" id="KW-0547">Nucleotide-binding</keyword>
<dbReference type="EMBL" id="JAVRJZ010000018">
    <property type="protein sequence ID" value="KAK2708377.1"/>
    <property type="molecule type" value="Genomic_DNA"/>
</dbReference>
<feature type="domain" description="DNA mismatch repair proteins mutS family" evidence="5">
    <location>
        <begin position="234"/>
        <end position="250"/>
    </location>
</feature>
<evidence type="ECO:0000259" key="5">
    <source>
        <dbReference type="PROSITE" id="PS00486"/>
    </source>
</evidence>
<sequence>VTFTGTEKKRFQIEVPESASRRATGEYELQGSRKGFKRYWTYEAKELLKMMMDAEERKDSILKDIARRIFERFDSHRQLWERAIGCLSILDCLICLSVYSSSGDMCKPIFLESSDKPYLFIKEGRHPCLTQTAMGGDFIPNSVTVGGKNGSGFDIVLITGPNMGGKSTLMRQVGLIALLAQLGCYVPAEACEMTLVDRLFTRLGATDRIFMGESTFFVEMNETASILKHSTVHSLILMDELGRGTATYDGTAIASAVVSELVRLGARTLFSTHYHTLVEEFSQEPKVGLGHMACMVENENDEDPTQETITFLYRFVPGACPKSYGFNAARLAGLSDDVIREGHKDAKQFEREVALARAARIIATSEDDEKLAQAVRLFLRMNAC</sequence>
<dbReference type="SMART" id="SM00534">
    <property type="entry name" value="MUTSac"/>
    <property type="match status" value="1"/>
</dbReference>
<organism evidence="6 7">
    <name type="scientific">Artemia franciscana</name>
    <name type="common">Brine shrimp</name>
    <name type="synonym">Artemia sanfranciscana</name>
    <dbReference type="NCBI Taxonomy" id="6661"/>
    <lineage>
        <taxon>Eukaryota</taxon>
        <taxon>Metazoa</taxon>
        <taxon>Ecdysozoa</taxon>
        <taxon>Arthropoda</taxon>
        <taxon>Crustacea</taxon>
        <taxon>Branchiopoda</taxon>
        <taxon>Anostraca</taxon>
        <taxon>Artemiidae</taxon>
        <taxon>Artemia</taxon>
    </lineage>
</organism>
<dbReference type="GO" id="GO:0030983">
    <property type="term" value="F:mismatched DNA binding"/>
    <property type="evidence" value="ECO:0007669"/>
    <property type="project" value="InterPro"/>
</dbReference>
<keyword evidence="7" id="KW-1185">Reference proteome</keyword>
<dbReference type="FunFam" id="1.10.1420.10:FF:000005">
    <property type="entry name" value="DNA mismatch repair protein"/>
    <property type="match status" value="1"/>
</dbReference>
<evidence type="ECO:0000256" key="4">
    <source>
        <dbReference type="ARBA" id="ARBA00023125"/>
    </source>
</evidence>
<dbReference type="Proteomes" id="UP001187531">
    <property type="component" value="Unassembled WGS sequence"/>
</dbReference>
<keyword evidence="4" id="KW-0238">DNA-binding</keyword>
<keyword evidence="3" id="KW-0067">ATP-binding</keyword>
<evidence type="ECO:0000256" key="3">
    <source>
        <dbReference type="ARBA" id="ARBA00022840"/>
    </source>
</evidence>
<proteinExistence type="inferred from homology"/>
<evidence type="ECO:0000313" key="7">
    <source>
        <dbReference type="Proteomes" id="UP001187531"/>
    </source>
</evidence>
<dbReference type="GO" id="GO:0005524">
    <property type="term" value="F:ATP binding"/>
    <property type="evidence" value="ECO:0007669"/>
    <property type="project" value="UniProtKB-KW"/>
</dbReference>
<dbReference type="FunFam" id="3.40.50.300:FF:000645">
    <property type="entry name" value="DNA mismatch repair protein"/>
    <property type="match status" value="1"/>
</dbReference>
<name>A0AA88HMN4_ARTSF</name>
<evidence type="ECO:0000256" key="1">
    <source>
        <dbReference type="ARBA" id="ARBA00006271"/>
    </source>
</evidence>
<dbReference type="InterPro" id="IPR000432">
    <property type="entry name" value="DNA_mismatch_repair_MutS_C"/>
</dbReference>
<evidence type="ECO:0000313" key="6">
    <source>
        <dbReference type="EMBL" id="KAK2708377.1"/>
    </source>
</evidence>
<dbReference type="AlphaFoldDB" id="A0AA88HMN4"/>
<comment type="caution">
    <text evidence="6">The sequence shown here is derived from an EMBL/GenBank/DDBJ whole genome shotgun (WGS) entry which is preliminary data.</text>
</comment>
<dbReference type="Gene3D" id="3.40.50.300">
    <property type="entry name" value="P-loop containing nucleotide triphosphate hydrolases"/>
    <property type="match status" value="1"/>
</dbReference>
<evidence type="ECO:0000256" key="2">
    <source>
        <dbReference type="ARBA" id="ARBA00022741"/>
    </source>
</evidence>
<dbReference type="PROSITE" id="PS00486">
    <property type="entry name" value="DNA_MISMATCH_REPAIR_2"/>
    <property type="match status" value="1"/>
</dbReference>
<dbReference type="InterPro" id="IPR036187">
    <property type="entry name" value="DNA_mismatch_repair_MutS_sf"/>
</dbReference>
<dbReference type="Gene3D" id="1.10.1420.10">
    <property type="match status" value="1"/>
</dbReference>
<dbReference type="InterPro" id="IPR027417">
    <property type="entry name" value="P-loop_NTPase"/>
</dbReference>
<dbReference type="PANTHER" id="PTHR11361:SF148">
    <property type="entry name" value="DNA MISMATCH REPAIR PROTEIN MSH6"/>
    <property type="match status" value="1"/>
</dbReference>
<dbReference type="SUPFAM" id="SSF48334">
    <property type="entry name" value="DNA repair protein MutS, domain III"/>
    <property type="match status" value="1"/>
</dbReference>
<feature type="non-terminal residue" evidence="6">
    <location>
        <position position="1"/>
    </location>
</feature>
<protein>
    <recommendedName>
        <fullName evidence="5">DNA mismatch repair proteins mutS family domain-containing protein</fullName>
    </recommendedName>
</protein>
<accession>A0AA88HMN4</accession>
<dbReference type="SUPFAM" id="SSF52540">
    <property type="entry name" value="P-loop containing nucleoside triphosphate hydrolases"/>
    <property type="match status" value="1"/>
</dbReference>
<gene>
    <name evidence="6" type="ORF">QYM36_014101</name>
</gene>
<dbReference type="PANTHER" id="PTHR11361">
    <property type="entry name" value="DNA MISMATCH REPAIR PROTEIN MUTS FAMILY MEMBER"/>
    <property type="match status" value="1"/>
</dbReference>
<dbReference type="GO" id="GO:0032301">
    <property type="term" value="C:MutSalpha complex"/>
    <property type="evidence" value="ECO:0007669"/>
    <property type="project" value="TreeGrafter"/>
</dbReference>
<comment type="similarity">
    <text evidence="1">Belongs to the DNA mismatch repair MutS family.</text>
</comment>
<dbReference type="GO" id="GO:0006298">
    <property type="term" value="P:mismatch repair"/>
    <property type="evidence" value="ECO:0007669"/>
    <property type="project" value="InterPro"/>
</dbReference>